<dbReference type="InterPro" id="IPR033985">
    <property type="entry name" value="SusD-like_N"/>
</dbReference>
<dbReference type="Pfam" id="PF07980">
    <property type="entry name" value="SusD_RagB"/>
    <property type="match status" value="1"/>
</dbReference>
<evidence type="ECO:0000256" key="2">
    <source>
        <dbReference type="ARBA" id="ARBA00006275"/>
    </source>
</evidence>
<dbReference type="GO" id="GO:0009279">
    <property type="term" value="C:cell outer membrane"/>
    <property type="evidence" value="ECO:0007669"/>
    <property type="project" value="UniProtKB-SubCell"/>
</dbReference>
<dbReference type="Proteomes" id="UP000321301">
    <property type="component" value="Unassembled WGS sequence"/>
</dbReference>
<dbReference type="CDD" id="cd08977">
    <property type="entry name" value="SusD"/>
    <property type="match status" value="1"/>
</dbReference>
<evidence type="ECO:0000256" key="3">
    <source>
        <dbReference type="ARBA" id="ARBA00022729"/>
    </source>
</evidence>
<keyword evidence="9" id="KW-1185">Reference proteome</keyword>
<feature type="domain" description="SusD-like N-terminal" evidence="7">
    <location>
        <begin position="33"/>
        <end position="227"/>
    </location>
</feature>
<comment type="caution">
    <text evidence="8">The sequence shown here is derived from an EMBL/GenBank/DDBJ whole genome shotgun (WGS) entry which is preliminary data.</text>
</comment>
<evidence type="ECO:0000313" key="9">
    <source>
        <dbReference type="Proteomes" id="UP000321301"/>
    </source>
</evidence>
<sequence>MLISKDWELMKKIIIYTLLIPALLFSSACNEEFLERLPLDSPSSETYFANETELDMAVTGAYNKLWYYPVGIAWFLSFDFASDDGWDRNGSDLQALGRGEQNADNGYTNGFWSHFYSGINRVNFITSEGSHLRQEMDPAKYDRLVGEARFIRAYFYAYLAELYGDVPLVISNLTLEESQTPRSSKEAVIDFVLAELNEIKEHLPMNAAEKGRVTKGVALALISRVALWNERWEESAAAAKELMDADAYQIDPDYEGMFTFAGDNSSEVIMRIQYLRGVNTHSMPRNFLSRMALGHSNKKPPQDMVDSYECIDGLPIDESPLFDPQSPFENRDPRLNYTLVVPGSRLVNWIYETHRDSTMTWEFRGDEMIRVPNIEAGHAYASFTGYLYRKHIDVANYPTDVGSTDQNLTIFRLGEVLLNYAEAKVELNQLDETVYEALNAIRGRASVQMPAIEMGKTQTELRNIVRKERRHELGIEGFRYFDIRRWKVAEEVMPGPYRGRVNRYGDGGWLAEAPMIDEIGTPSYNNISNADEMVVVETRAFDPNRDYLWPIPRIELETNTALTQNPGY</sequence>
<dbReference type="SUPFAM" id="SSF48452">
    <property type="entry name" value="TPR-like"/>
    <property type="match status" value="1"/>
</dbReference>
<protein>
    <submittedName>
        <fullName evidence="8">Membrane protein</fullName>
    </submittedName>
</protein>
<keyword evidence="3" id="KW-0732">Signal</keyword>
<keyword evidence="4" id="KW-0472">Membrane</keyword>
<comment type="similarity">
    <text evidence="2">Belongs to the SusD family.</text>
</comment>
<organism evidence="8 9">
    <name type="scientific">Cyclobacterium qasimii</name>
    <dbReference type="NCBI Taxonomy" id="1350429"/>
    <lineage>
        <taxon>Bacteria</taxon>
        <taxon>Pseudomonadati</taxon>
        <taxon>Bacteroidota</taxon>
        <taxon>Cytophagia</taxon>
        <taxon>Cytophagales</taxon>
        <taxon>Cyclobacteriaceae</taxon>
        <taxon>Cyclobacterium</taxon>
    </lineage>
</organism>
<dbReference type="InterPro" id="IPR011990">
    <property type="entry name" value="TPR-like_helical_dom_sf"/>
</dbReference>
<evidence type="ECO:0000256" key="5">
    <source>
        <dbReference type="ARBA" id="ARBA00023237"/>
    </source>
</evidence>
<evidence type="ECO:0000256" key="1">
    <source>
        <dbReference type="ARBA" id="ARBA00004442"/>
    </source>
</evidence>
<feature type="domain" description="RagB/SusD" evidence="6">
    <location>
        <begin position="267"/>
        <end position="568"/>
    </location>
</feature>
<proteinExistence type="inferred from homology"/>
<evidence type="ECO:0000259" key="6">
    <source>
        <dbReference type="Pfam" id="PF07980"/>
    </source>
</evidence>
<evidence type="ECO:0000313" key="8">
    <source>
        <dbReference type="EMBL" id="GEO20541.1"/>
    </source>
</evidence>
<accession>A0A512C8J7</accession>
<evidence type="ECO:0000259" key="7">
    <source>
        <dbReference type="Pfam" id="PF14322"/>
    </source>
</evidence>
<dbReference type="AlphaFoldDB" id="A0A512C8J7"/>
<dbReference type="EMBL" id="BJYV01000003">
    <property type="protein sequence ID" value="GEO20541.1"/>
    <property type="molecule type" value="Genomic_DNA"/>
</dbReference>
<gene>
    <name evidence="8" type="ORF">CQA01_10750</name>
</gene>
<dbReference type="PROSITE" id="PS51257">
    <property type="entry name" value="PROKAR_LIPOPROTEIN"/>
    <property type="match status" value="1"/>
</dbReference>
<dbReference type="Gene3D" id="1.25.40.390">
    <property type="match status" value="1"/>
</dbReference>
<reference evidence="8 9" key="1">
    <citation type="submission" date="2019-07" db="EMBL/GenBank/DDBJ databases">
        <title>Whole genome shotgun sequence of Cyclobacterium qasimii NBRC 106168.</title>
        <authorList>
            <person name="Hosoyama A."/>
            <person name="Uohara A."/>
            <person name="Ohji S."/>
            <person name="Ichikawa N."/>
        </authorList>
    </citation>
    <scope>NUCLEOTIDE SEQUENCE [LARGE SCALE GENOMIC DNA]</scope>
    <source>
        <strain evidence="8 9">NBRC 106168</strain>
    </source>
</reference>
<dbReference type="InterPro" id="IPR012944">
    <property type="entry name" value="SusD_RagB_dom"/>
</dbReference>
<keyword evidence="5" id="KW-0998">Cell outer membrane</keyword>
<comment type="subcellular location">
    <subcellularLocation>
        <location evidence="1">Cell outer membrane</location>
    </subcellularLocation>
</comment>
<dbReference type="Pfam" id="PF14322">
    <property type="entry name" value="SusD-like_3"/>
    <property type="match status" value="1"/>
</dbReference>
<evidence type="ECO:0000256" key="4">
    <source>
        <dbReference type="ARBA" id="ARBA00023136"/>
    </source>
</evidence>
<name>A0A512C8J7_9BACT</name>